<evidence type="ECO:0000313" key="1">
    <source>
        <dbReference type="EMBL" id="MDP0589254.1"/>
    </source>
</evidence>
<dbReference type="AlphaFoldDB" id="A0AA90NLJ6"/>
<accession>A0AA90NLJ6</accession>
<sequence>MQSNIENTHNEPMTPNRHKIGNYGSCNIGCAAFAHHKYFVDISAQKNHLSTTLYTLNYFWHKNILKDIFLALSITCVALPNLKADFKSLPIVPEFTSITSDSTAVKQLFHGQTHTISKMPRASAQAKRTYTVHTPGQTLFVKIIKEDCYRCSETLFDYEWELKYDTKKNHLIRTVNAELILPNKSATFMLENKKHLITSYPWAPGKTLGNIYTEHFLGDKDTETLNRAMYRYGQVLAIAALDQNDPSDDIEELLNRTPQVSLDDRHGGNTKYFDFDDKIYLLDLSIIHSDTYSDTVEKSIMATSRDICKLFHNFINAERKHFTDSEAWEVIFYGYEYVTTTFSQFILGYISALPNYDPNVIKKMLLQKVNAVFNEHHARGDTLYFDLINNEDFVNSMQ</sequence>
<evidence type="ECO:0000313" key="2">
    <source>
        <dbReference type="Proteomes" id="UP001178148"/>
    </source>
</evidence>
<protein>
    <submittedName>
        <fullName evidence="1">Uncharacterized protein</fullName>
    </submittedName>
</protein>
<name>A0AA90NLJ6_9GAMM</name>
<keyword evidence="2" id="KW-1185">Reference proteome</keyword>
<proteinExistence type="predicted"/>
<comment type="caution">
    <text evidence="1">The sequence shown here is derived from an EMBL/GenBank/DDBJ whole genome shotgun (WGS) entry which is preliminary data.</text>
</comment>
<organism evidence="1 2">
    <name type="scientific">Candidatus Endonucleibacter bathymodioli</name>
    <dbReference type="NCBI Taxonomy" id="539814"/>
    <lineage>
        <taxon>Bacteria</taxon>
        <taxon>Pseudomonadati</taxon>
        <taxon>Pseudomonadota</taxon>
        <taxon>Gammaproteobacteria</taxon>
        <taxon>Oceanospirillales</taxon>
        <taxon>Endozoicomonadaceae</taxon>
        <taxon>Candidatus Endonucleibacter</taxon>
    </lineage>
</organism>
<dbReference type="Proteomes" id="UP001178148">
    <property type="component" value="Unassembled WGS sequence"/>
</dbReference>
<dbReference type="EMBL" id="JASXSV010000011">
    <property type="protein sequence ID" value="MDP0589254.1"/>
    <property type="molecule type" value="Genomic_DNA"/>
</dbReference>
<reference evidence="1 2" key="1">
    <citation type="journal article" date="2023" name="bioRxiv">
        <title>An intranuclear bacterial parasite of deep-sea mussels expresses apoptosis inhibitors acquired from its host.</title>
        <authorList>
            <person name="Gonzalez Porras M.A."/>
            <person name="Assie A."/>
            <person name="Tietjen M."/>
            <person name="Violette M."/>
            <person name="Kleiner M."/>
            <person name="Gruber-Vodicka H."/>
            <person name="Dubilier N."/>
            <person name="Leisch N."/>
        </authorList>
    </citation>
    <scope>NUCLEOTIDE SEQUENCE [LARGE SCALE GENOMIC DNA]</scope>
    <source>
        <strain evidence="1">IAP13</strain>
    </source>
</reference>
<gene>
    <name evidence="1" type="ORF">QS748_08720</name>
</gene>